<feature type="domain" description="Kazal-like" evidence="6">
    <location>
        <begin position="186"/>
        <end position="234"/>
    </location>
</feature>
<dbReference type="PROSITE" id="PS01248">
    <property type="entry name" value="EGF_LAM_1"/>
    <property type="match status" value="1"/>
</dbReference>
<evidence type="ECO:0000256" key="3">
    <source>
        <dbReference type="ARBA" id="ARBA00023180"/>
    </source>
</evidence>
<dbReference type="SMART" id="SM00280">
    <property type="entry name" value="KAZAL"/>
    <property type="match status" value="3"/>
</dbReference>
<dbReference type="FunFam" id="3.30.60.30:FF:000008">
    <property type="entry name" value="Transmembrane agrin"/>
    <property type="match status" value="1"/>
</dbReference>
<dbReference type="SUPFAM" id="SSF100895">
    <property type="entry name" value="Kazal-type serine protease inhibitors"/>
    <property type="match status" value="3"/>
</dbReference>
<dbReference type="Proteomes" id="UP000504617">
    <property type="component" value="Unplaced"/>
</dbReference>
<feature type="domain" description="Laminin EGF-like" evidence="5">
    <location>
        <begin position="275"/>
        <end position="328"/>
    </location>
</feature>
<dbReference type="Gene3D" id="3.30.60.30">
    <property type="match status" value="3"/>
</dbReference>
<keyword evidence="4" id="KW-0424">Laminin EGF-like domain</keyword>
<reference evidence="8" key="1">
    <citation type="submission" date="2025-08" db="UniProtKB">
        <authorList>
            <consortium name="RefSeq"/>
        </authorList>
    </citation>
    <scope>IDENTIFICATION</scope>
</reference>
<feature type="domain" description="Kazal-like" evidence="6">
    <location>
        <begin position="101"/>
        <end position="148"/>
    </location>
</feature>
<dbReference type="PROSITE" id="PS50027">
    <property type="entry name" value="EGF_LAM_2"/>
    <property type="match status" value="1"/>
</dbReference>
<dbReference type="InterPro" id="IPR036058">
    <property type="entry name" value="Kazal_dom_sf"/>
</dbReference>
<evidence type="ECO:0000256" key="2">
    <source>
        <dbReference type="ARBA" id="ARBA00023157"/>
    </source>
</evidence>
<dbReference type="SUPFAM" id="SSF57196">
    <property type="entry name" value="EGF/Laminin"/>
    <property type="match status" value="1"/>
</dbReference>
<evidence type="ECO:0000259" key="5">
    <source>
        <dbReference type="PROSITE" id="PS50027"/>
    </source>
</evidence>
<dbReference type="KEGG" id="tsr:106545843"/>
<evidence type="ECO:0000259" key="6">
    <source>
        <dbReference type="PROSITE" id="PS51465"/>
    </source>
</evidence>
<feature type="disulfide bond" evidence="4">
    <location>
        <begin position="275"/>
        <end position="287"/>
    </location>
</feature>
<dbReference type="FunFam" id="2.10.25.10:FF:000140">
    <property type="entry name" value="Transmembrane agrin"/>
    <property type="match status" value="1"/>
</dbReference>
<dbReference type="RefSeq" id="XP_013917991.1">
    <property type="nucleotide sequence ID" value="XM_014062516.1"/>
</dbReference>
<feature type="disulfide bond" evidence="4">
    <location>
        <begin position="277"/>
        <end position="294"/>
    </location>
</feature>
<dbReference type="InterPro" id="IPR002350">
    <property type="entry name" value="Kazal_dom"/>
</dbReference>
<dbReference type="CDD" id="cd00055">
    <property type="entry name" value="EGF_Lam"/>
    <property type="match status" value="1"/>
</dbReference>
<name>A0A6I9XW53_9SAUR</name>
<dbReference type="GO" id="GO:0030154">
    <property type="term" value="P:cell differentiation"/>
    <property type="evidence" value="ECO:0007669"/>
    <property type="project" value="TreeGrafter"/>
</dbReference>
<evidence type="ECO:0000313" key="7">
    <source>
        <dbReference type="Proteomes" id="UP000504617"/>
    </source>
</evidence>
<dbReference type="PANTHER" id="PTHR10913:SF78">
    <property type="entry name" value="AGRIN"/>
    <property type="match status" value="1"/>
</dbReference>
<dbReference type="CDD" id="cd00104">
    <property type="entry name" value="KAZAL_FS"/>
    <property type="match status" value="3"/>
</dbReference>
<dbReference type="InterPro" id="IPR050653">
    <property type="entry name" value="Prot_Inhib_GrowthFact_Antg"/>
</dbReference>
<comment type="caution">
    <text evidence="4">Lacks conserved residue(s) required for the propagation of feature annotation.</text>
</comment>
<keyword evidence="7" id="KW-1185">Reference proteome</keyword>
<dbReference type="Pfam" id="PF00053">
    <property type="entry name" value="EGF_laminin"/>
    <property type="match status" value="1"/>
</dbReference>
<organism evidence="7 8">
    <name type="scientific">Thamnophis sirtalis</name>
    <dbReference type="NCBI Taxonomy" id="35019"/>
    <lineage>
        <taxon>Eukaryota</taxon>
        <taxon>Metazoa</taxon>
        <taxon>Chordata</taxon>
        <taxon>Craniata</taxon>
        <taxon>Vertebrata</taxon>
        <taxon>Euteleostomi</taxon>
        <taxon>Lepidosauria</taxon>
        <taxon>Squamata</taxon>
        <taxon>Bifurcata</taxon>
        <taxon>Unidentata</taxon>
        <taxon>Episquamata</taxon>
        <taxon>Toxicofera</taxon>
        <taxon>Serpentes</taxon>
        <taxon>Colubroidea</taxon>
        <taxon>Colubridae</taxon>
        <taxon>Natricinae</taxon>
        <taxon>Thamnophis</taxon>
    </lineage>
</organism>
<gene>
    <name evidence="8" type="primary">LOC106545843</name>
</gene>
<dbReference type="OrthoDB" id="5983569at2759"/>
<proteinExistence type="predicted"/>
<keyword evidence="2 4" id="KW-1015">Disulfide bond</keyword>
<sequence length="415" mass="44331">MACALRKEIRVKHKGPCDRCRKCQFGAICEAETGRCVCPTECVASQLVCGTDGNTYGSECELHVQSCIQQVSIEVAAQGSCKACGATVCSFGAKCVDGQCLCPRCEQQPLSRVCGSNGITYNNECELRLAACQQKEEVEVEKRGPCEDECGSGDGSGSGDAIECERDSCRKYGGSWDEDVEDDRCVCDYTCGTVPQNLVCGSDGVAYANECELKKSRCEKRQDVYVASHGPCQGVPTLPSSLPELLHCSKTVYGCCPDNVTLALGVGSAGCPSTCHCNPYGSYGGSCDPSTGQCSCKPGVGGLKCDRCEPGFWNFRGIVTDNKSGCTREYLWLPPGWENAGGGKACFICPVQGRRRAGRVGGGGVKRVSSLESLNCHKRLSPISLELHCSSATYGLSNKSYRQLNRGATGQWLRR</sequence>
<dbReference type="SMART" id="SM00057">
    <property type="entry name" value="FIMAC"/>
    <property type="match status" value="2"/>
</dbReference>
<dbReference type="Pfam" id="PF07648">
    <property type="entry name" value="Kazal_2"/>
    <property type="match status" value="3"/>
</dbReference>
<keyword evidence="1" id="KW-0677">Repeat</keyword>
<evidence type="ECO:0000256" key="4">
    <source>
        <dbReference type="PROSITE-ProRule" id="PRU00460"/>
    </source>
</evidence>
<dbReference type="PANTHER" id="PTHR10913">
    <property type="entry name" value="FOLLISTATIN-RELATED"/>
    <property type="match status" value="1"/>
</dbReference>
<dbReference type="GeneID" id="106545843"/>
<feature type="disulfide bond" evidence="4">
    <location>
        <begin position="296"/>
        <end position="305"/>
    </location>
</feature>
<dbReference type="SMART" id="SM00180">
    <property type="entry name" value="EGF_Lam"/>
    <property type="match status" value="1"/>
</dbReference>
<accession>A0A6I9XW53</accession>
<feature type="domain" description="Kazal-like" evidence="6">
    <location>
        <begin position="24"/>
        <end position="83"/>
    </location>
</feature>
<evidence type="ECO:0000313" key="8">
    <source>
        <dbReference type="RefSeq" id="XP_013917991.1"/>
    </source>
</evidence>
<dbReference type="InterPro" id="IPR002049">
    <property type="entry name" value="LE_dom"/>
</dbReference>
<dbReference type="GO" id="GO:0005576">
    <property type="term" value="C:extracellular region"/>
    <property type="evidence" value="ECO:0007669"/>
    <property type="project" value="TreeGrafter"/>
</dbReference>
<dbReference type="PROSITE" id="PS51465">
    <property type="entry name" value="KAZAL_2"/>
    <property type="match status" value="3"/>
</dbReference>
<dbReference type="InterPro" id="IPR003884">
    <property type="entry name" value="FacI_MAC"/>
</dbReference>
<protein>
    <submittedName>
        <fullName evidence="8">Agrin-like</fullName>
    </submittedName>
</protein>
<dbReference type="AlphaFoldDB" id="A0A6I9XW53"/>
<dbReference type="Gene3D" id="2.10.25.10">
    <property type="entry name" value="Laminin"/>
    <property type="match status" value="1"/>
</dbReference>
<keyword evidence="3" id="KW-0325">Glycoprotein</keyword>
<evidence type="ECO:0000256" key="1">
    <source>
        <dbReference type="ARBA" id="ARBA00022737"/>
    </source>
</evidence>